<organism evidence="2 3">
    <name type="scientific">Coleophoma crateriformis</name>
    <dbReference type="NCBI Taxonomy" id="565419"/>
    <lineage>
        <taxon>Eukaryota</taxon>
        <taxon>Fungi</taxon>
        <taxon>Dikarya</taxon>
        <taxon>Ascomycota</taxon>
        <taxon>Pezizomycotina</taxon>
        <taxon>Leotiomycetes</taxon>
        <taxon>Helotiales</taxon>
        <taxon>Dermateaceae</taxon>
        <taxon>Coleophoma</taxon>
    </lineage>
</organism>
<feature type="region of interest" description="Disordered" evidence="1">
    <location>
        <begin position="129"/>
        <end position="151"/>
    </location>
</feature>
<protein>
    <submittedName>
        <fullName evidence="2">Uncharacterized protein</fullName>
    </submittedName>
</protein>
<feature type="compositionally biased region" description="Basic and acidic residues" evidence="1">
    <location>
        <begin position="129"/>
        <end position="139"/>
    </location>
</feature>
<dbReference type="OrthoDB" id="5223508at2759"/>
<reference evidence="2 3" key="1">
    <citation type="journal article" date="2018" name="IMA Fungus">
        <title>IMA Genome-F 9: Draft genome sequence of Annulohypoxylon stygium, Aspergillus mulundensis, Berkeleyomyces basicola (syn. Thielaviopsis basicola), Ceratocystis smalleyi, two Cercospora beticola strains, Coleophoma cylindrospora, Fusarium fracticaudum, Phialophora cf. hyalina, and Morchella septimelata.</title>
        <authorList>
            <person name="Wingfield B.D."/>
            <person name="Bills G.F."/>
            <person name="Dong Y."/>
            <person name="Huang W."/>
            <person name="Nel W.J."/>
            <person name="Swalarsk-Parry B.S."/>
            <person name="Vaghefi N."/>
            <person name="Wilken P.M."/>
            <person name="An Z."/>
            <person name="de Beer Z.W."/>
            <person name="De Vos L."/>
            <person name="Chen L."/>
            <person name="Duong T.A."/>
            <person name="Gao Y."/>
            <person name="Hammerbacher A."/>
            <person name="Kikkert J.R."/>
            <person name="Li Y."/>
            <person name="Li H."/>
            <person name="Li K."/>
            <person name="Li Q."/>
            <person name="Liu X."/>
            <person name="Ma X."/>
            <person name="Naidoo K."/>
            <person name="Pethybridge S.J."/>
            <person name="Sun J."/>
            <person name="Steenkamp E.T."/>
            <person name="van der Nest M.A."/>
            <person name="van Wyk S."/>
            <person name="Wingfield M.J."/>
            <person name="Xiong C."/>
            <person name="Yue Q."/>
            <person name="Zhang X."/>
        </authorList>
    </citation>
    <scope>NUCLEOTIDE SEQUENCE [LARGE SCALE GENOMIC DNA]</scope>
    <source>
        <strain evidence="2 3">BP5796</strain>
    </source>
</reference>
<accession>A0A3D8SNR0</accession>
<evidence type="ECO:0000256" key="1">
    <source>
        <dbReference type="SAM" id="MobiDB-lite"/>
    </source>
</evidence>
<name>A0A3D8SNR0_9HELO</name>
<proteinExistence type="predicted"/>
<gene>
    <name evidence="2" type="ORF">BP5796_03122</name>
</gene>
<evidence type="ECO:0000313" key="2">
    <source>
        <dbReference type="EMBL" id="RDW87428.1"/>
    </source>
</evidence>
<dbReference type="Proteomes" id="UP000256328">
    <property type="component" value="Unassembled WGS sequence"/>
</dbReference>
<dbReference type="InterPro" id="IPR058940">
    <property type="entry name" value="mS26_fungi"/>
</dbReference>
<sequence>MSSSLSRPALSSLCRSCLTSISSRTFGTTAPLSRIGPESPRFIDIPQPPQQSAKAPRDIKGTLPTPRKIFLSRGVDKTDPEYFARTAPEPTSAYKLSEPQNDRIAWKRQMAETRRSHLREGLLELHRRKVAQEKSMAKESKKKRDIREQKFYAPQREDERLTSPTIRSLNSTLQKGHLPDPEREQRLVEKAAHVQEHQAAKEAARKNALHTLYMHARNFITTEEQLNAKVDELFVDYPWQDTNAGRSTNIWDALGAPPTVQDMLTSINKTEKQAIKFHSGQAIVTGERMKKLAEELTGGKMD</sequence>
<dbReference type="CDD" id="cd23703">
    <property type="entry name" value="mS26_PET12"/>
    <property type="match status" value="1"/>
</dbReference>
<comment type="caution">
    <text evidence="2">The sequence shown here is derived from an EMBL/GenBank/DDBJ whole genome shotgun (WGS) entry which is preliminary data.</text>
</comment>
<keyword evidence="3" id="KW-1185">Reference proteome</keyword>
<evidence type="ECO:0000313" key="3">
    <source>
        <dbReference type="Proteomes" id="UP000256328"/>
    </source>
</evidence>
<feature type="region of interest" description="Disordered" evidence="1">
    <location>
        <begin position="28"/>
        <end position="64"/>
    </location>
</feature>
<dbReference type="AlphaFoldDB" id="A0A3D8SNR0"/>
<dbReference type="EMBL" id="PDLN01000004">
    <property type="protein sequence ID" value="RDW87428.1"/>
    <property type="molecule type" value="Genomic_DNA"/>
</dbReference>
<dbReference type="Pfam" id="PF26163">
    <property type="entry name" value="mS26"/>
    <property type="match status" value="1"/>
</dbReference>